<dbReference type="Pfam" id="PF01381">
    <property type="entry name" value="HTH_3"/>
    <property type="match status" value="1"/>
</dbReference>
<dbReference type="SMART" id="SM00530">
    <property type="entry name" value="HTH_XRE"/>
    <property type="match status" value="1"/>
</dbReference>
<sequence>MSNENTTNKTADASGAAQDWSRFDAMTEQERHSAALSDPEAQPLTPEDFRRMKRTPQVSVIRRALGLSQEEFAEKFLIPIGTLRDWEQGRKAPDAAARAYLVVIGRNPSAVAEALHPNAA</sequence>
<dbReference type="Gene3D" id="1.10.260.40">
    <property type="entry name" value="lambda repressor-like DNA-binding domains"/>
    <property type="match status" value="1"/>
</dbReference>
<dbReference type="OrthoDB" id="461984at2"/>
<dbReference type="CDD" id="cd00093">
    <property type="entry name" value="HTH_XRE"/>
    <property type="match status" value="1"/>
</dbReference>
<reference evidence="3 4" key="1">
    <citation type="submission" date="2019-11" db="EMBL/GenBank/DDBJ databases">
        <title>The genome sequence of Methylocystis heyeri.</title>
        <authorList>
            <person name="Oshkin I.Y."/>
            <person name="Miroshnikov K."/>
            <person name="Dedysh S.N."/>
        </authorList>
    </citation>
    <scope>NUCLEOTIDE SEQUENCE [LARGE SCALE GENOMIC DNA]</scope>
    <source>
        <strain evidence="3 4">H2</strain>
    </source>
</reference>
<dbReference type="InterPro" id="IPR010982">
    <property type="entry name" value="Lambda_DNA-bd_dom_sf"/>
</dbReference>
<accession>A0A6B8KB07</accession>
<dbReference type="SUPFAM" id="SSF47413">
    <property type="entry name" value="lambda repressor-like DNA-binding domains"/>
    <property type="match status" value="1"/>
</dbReference>
<dbReference type="AlphaFoldDB" id="A0A6B8KB07"/>
<evidence type="ECO:0000259" key="2">
    <source>
        <dbReference type="PROSITE" id="PS50943"/>
    </source>
</evidence>
<feature type="domain" description="HTH cro/C1-type" evidence="2">
    <location>
        <begin position="58"/>
        <end position="95"/>
    </location>
</feature>
<dbReference type="Proteomes" id="UP000309061">
    <property type="component" value="Chromosome"/>
</dbReference>
<gene>
    <name evidence="3" type="ORF">H2LOC_003665</name>
</gene>
<evidence type="ECO:0000313" key="4">
    <source>
        <dbReference type="Proteomes" id="UP000309061"/>
    </source>
</evidence>
<dbReference type="InterPro" id="IPR001387">
    <property type="entry name" value="Cro/C1-type_HTH"/>
</dbReference>
<dbReference type="EMBL" id="CP046052">
    <property type="protein sequence ID" value="QGM44857.1"/>
    <property type="molecule type" value="Genomic_DNA"/>
</dbReference>
<proteinExistence type="predicted"/>
<feature type="region of interest" description="Disordered" evidence="1">
    <location>
        <begin position="1"/>
        <end position="51"/>
    </location>
</feature>
<dbReference type="KEGG" id="mhey:H2LOC_003665"/>
<name>A0A6B8KB07_9HYPH</name>
<protein>
    <submittedName>
        <fullName evidence="3">Helix-turn-helix domain-containing protein</fullName>
    </submittedName>
</protein>
<dbReference type="GO" id="GO:0003677">
    <property type="term" value="F:DNA binding"/>
    <property type="evidence" value="ECO:0007669"/>
    <property type="project" value="InterPro"/>
</dbReference>
<feature type="compositionally biased region" description="Polar residues" evidence="1">
    <location>
        <begin position="1"/>
        <end position="11"/>
    </location>
</feature>
<keyword evidence="4" id="KW-1185">Reference proteome</keyword>
<evidence type="ECO:0000256" key="1">
    <source>
        <dbReference type="SAM" id="MobiDB-lite"/>
    </source>
</evidence>
<dbReference type="PROSITE" id="PS50943">
    <property type="entry name" value="HTH_CROC1"/>
    <property type="match status" value="1"/>
</dbReference>
<organism evidence="3 4">
    <name type="scientific">Methylocystis heyeri</name>
    <dbReference type="NCBI Taxonomy" id="391905"/>
    <lineage>
        <taxon>Bacteria</taxon>
        <taxon>Pseudomonadati</taxon>
        <taxon>Pseudomonadota</taxon>
        <taxon>Alphaproteobacteria</taxon>
        <taxon>Hyphomicrobiales</taxon>
        <taxon>Methylocystaceae</taxon>
        <taxon>Methylocystis</taxon>
    </lineage>
</organism>
<evidence type="ECO:0000313" key="3">
    <source>
        <dbReference type="EMBL" id="QGM44857.1"/>
    </source>
</evidence>